<reference evidence="1" key="2">
    <citation type="submission" date="2000-04" db="EMBL/GenBank/DDBJ databases">
        <title>Genomic sequence for Arabidopsis thaliana BAC F24O1 from chromosome I.</title>
        <authorList>
            <person name="Johnson-Hopson C."/>
            <person name="Brooks S."/>
            <person name="Buehler E."/>
            <person name="Chao Q."/>
            <person name="Khan S."/>
            <person name="Kim C."/>
            <person name="Shinn P."/>
            <person name="Altafi H."/>
            <person name="Bei Q."/>
            <person name="Chin C."/>
            <person name="Chiou J."/>
            <person name="Choi E."/>
            <person name="Conn L."/>
            <person name="Conway A."/>
            <person name="Gonzales A."/>
            <person name="Hansen N."/>
            <person name="Howing B."/>
            <person name="Koo T."/>
            <person name="Lam B."/>
            <person name="Lee J."/>
            <person name="Lenz C."/>
            <person name="Li J."/>
            <person name="Liu A."/>
            <person name="Liu K."/>
            <person name="Liu S."/>
            <person name="Mukharsky N."/>
            <person name="Nguyen M."/>
            <person name="Palm C."/>
            <person name="Pham P."/>
            <person name="Sakano H."/>
            <person name="Schwartz J."/>
            <person name="Southwick A."/>
            <person name="Thaveri A."/>
            <person name="Toriumi M."/>
            <person name="Vaysberg M."/>
            <person name="Yu G."/>
            <person name="Federspiel N.A."/>
            <person name="Theologis A."/>
            <person name="Ecker J.R."/>
        </authorList>
    </citation>
    <scope>NUCLEOTIDE SEQUENCE</scope>
</reference>
<dbReference type="PIR" id="G96649">
    <property type="entry name" value="G96649"/>
</dbReference>
<reference key="1">
    <citation type="journal article" date="2000" name="Nature">
        <title>Sequence and analysis of chromosome 1 of the plant Arabidopsis thaliana.</title>
        <authorList>
            <person name="Theologis A."/>
            <person name="Ecker J.R."/>
            <person name="Palm C.J."/>
            <person name="Federspiel N.A."/>
            <person name="Kaul S."/>
            <person name="White O."/>
            <person name="Alonso J."/>
            <person name="Altafi H."/>
            <person name="Araujo R."/>
            <person name="Bowman C.L."/>
            <person name="Brooks S.Y."/>
            <person name="Buehler E."/>
            <person name="Chan A."/>
            <person name="Chao Q."/>
            <person name="Chen H."/>
            <person name="Cheuk R.F."/>
            <person name="Chin C.W."/>
            <person name="Chung M.K."/>
            <person name="Conn L."/>
            <person name="Conway A.B."/>
            <person name="Conway A.R."/>
            <person name="Creasy T.H."/>
            <person name="Dewar K."/>
            <person name="Dunn P."/>
            <person name="Etgu P."/>
            <person name="Feldblyum T.V."/>
            <person name="Feng J."/>
            <person name="Fong B."/>
            <person name="Fujii C.Y."/>
            <person name="Gill J.E."/>
            <person name="Goldsmith A.D."/>
            <person name="Haas B."/>
            <person name="Hansen N.F."/>
            <person name="Hughes B."/>
            <person name="Huizar L."/>
            <person name="Hunter J.L."/>
            <person name="Jenkins J."/>
            <person name="Johnson-Hopson C."/>
            <person name="Khan S."/>
            <person name="Khaykin E."/>
            <person name="Kim C.J."/>
            <person name="Koo H.L."/>
            <person name="Kremenetskaia I."/>
            <person name="Kurtz D.B."/>
            <person name="Kwan A."/>
            <person name="Lam B."/>
            <person name="Langin-Hooper S."/>
            <person name="Lee A."/>
            <person name="Lee J.M."/>
            <person name="Lenz C.A."/>
            <person name="Li J.H."/>
            <person name="Li Y."/>
            <person name="Lin X."/>
            <person name="Liu S.X."/>
            <person name="Liu Z.A."/>
            <person name="Luros J.S."/>
            <person name="Maiti R."/>
            <person name="Marziali A."/>
            <person name="Militscher J."/>
            <person name="Miranda M."/>
            <person name="Nguyen M."/>
            <person name="Nierman W.C."/>
            <person name="Osborne B.I."/>
            <person name="Pai G."/>
            <person name="Peterson J."/>
            <person name="Pham P.K."/>
            <person name="Rizzo M."/>
            <person name="Rooney T."/>
            <person name="Rowley D."/>
            <person name="Sakano H."/>
            <person name="Salzberg S.L."/>
            <person name="Schwartz J.R."/>
            <person name="Shinn P."/>
            <person name="Southwick A.M."/>
            <person name="Sun H."/>
            <person name="Tallon L.J."/>
            <person name="Tambunga G."/>
            <person name="Toriumi M.J."/>
            <person name="Town C.D."/>
            <person name="Utterback T."/>
            <person name="Van Aken S."/>
            <person name="Vaysberg M."/>
            <person name="Vysotskaia V.S."/>
            <person name="Walker M."/>
            <person name="Wu D."/>
            <person name="Yu G."/>
            <person name="Fraser C.M."/>
            <person name="Venter J.C."/>
            <person name="Davis R.W."/>
        </authorList>
    </citation>
    <scope>NUCLEOTIDE SEQUENCE [LARGE SCALE GENOMIC DNA]</scope>
    <source>
        <strain>cv. Columbia</strain>
    </source>
</reference>
<name>Q9MAV6_ARATH</name>
<reference evidence="1" key="3">
    <citation type="submission" date="2000-05" db="EMBL/GenBank/DDBJ databases">
        <authorList>
            <person name="Cheuk R."/>
            <person name="Shinn P."/>
            <person name="Brooks S."/>
            <person name="Buehler E."/>
            <person name="Chao Q."/>
            <person name="Johnson-Hopson C."/>
            <person name="Khan S."/>
            <person name="Kim C."/>
            <person name="Altafi H."/>
            <person name="Bei B."/>
            <person name="Chin C."/>
            <person name="Chiou J."/>
            <person name="Choi E."/>
            <person name="Conn L."/>
            <person name="Conway A."/>
            <person name="Gonzalez A."/>
            <person name="Hansen N."/>
            <person name="Howing B."/>
            <person name="Koo T."/>
            <person name="Lam B."/>
            <person name="Lee J."/>
            <person name="Lenz C."/>
            <person name="Li J."/>
            <person name="Liu A."/>
            <person name="Liu J."/>
            <person name="Liu S."/>
            <person name="Mukharsky N."/>
            <person name="Nguyen M."/>
            <person name="Palm C."/>
            <person name="Pham P."/>
            <person name="Sakano H."/>
            <person name="Schwartz J."/>
            <person name="Southwick A."/>
            <person name="Thaveri A."/>
            <person name="Toriumi M."/>
            <person name="Vaysberg M."/>
            <person name="Yu G."/>
            <person name="Davis R."/>
            <person name="Federspiel N."/>
            <person name="Theologis A."/>
            <person name="Ecker J."/>
        </authorList>
    </citation>
    <scope>NUCLEOTIDE SEQUENCE</scope>
</reference>
<protein>
    <submittedName>
        <fullName evidence="1">F24O1.2</fullName>
    </submittedName>
</protein>
<proteinExistence type="predicted"/>
<accession>Q9MAV6</accession>
<evidence type="ECO:0000313" key="1">
    <source>
        <dbReference type="EMBL" id="AAF70853.1"/>
    </source>
</evidence>
<dbReference type="EMBL" id="AC003113">
    <property type="protein sequence ID" value="AAF70853.1"/>
    <property type="molecule type" value="Genomic_DNA"/>
</dbReference>
<sequence>MLVICLHKCVCLRSMGIFHKTSLSNKLQWFLFKCDFFYFTMFSHVNLNT</sequence>
<organism evidence="1">
    <name type="scientific">Arabidopsis thaliana</name>
    <name type="common">Mouse-ear cress</name>
    <dbReference type="NCBI Taxonomy" id="3702"/>
    <lineage>
        <taxon>Eukaryota</taxon>
        <taxon>Viridiplantae</taxon>
        <taxon>Streptophyta</taxon>
        <taxon>Embryophyta</taxon>
        <taxon>Tracheophyta</taxon>
        <taxon>Spermatophyta</taxon>
        <taxon>Magnoliopsida</taxon>
        <taxon>eudicotyledons</taxon>
        <taxon>Gunneridae</taxon>
        <taxon>Pentapetalae</taxon>
        <taxon>rosids</taxon>
        <taxon>malvids</taxon>
        <taxon>Brassicales</taxon>
        <taxon>Brassicaceae</taxon>
        <taxon>Camelineae</taxon>
        <taxon>Arabidopsis</taxon>
    </lineage>
</organism>
<dbReference type="AlphaFoldDB" id="Q9MAV6"/>